<dbReference type="Gene3D" id="1.10.3720.10">
    <property type="entry name" value="MetI-like"/>
    <property type="match status" value="1"/>
</dbReference>
<dbReference type="EMBL" id="JAAGOA010000038">
    <property type="protein sequence ID" value="NEE04633.1"/>
    <property type="molecule type" value="Genomic_DNA"/>
</dbReference>
<dbReference type="PANTHER" id="PTHR30193">
    <property type="entry name" value="ABC TRANSPORTER PERMEASE PROTEIN"/>
    <property type="match status" value="1"/>
</dbReference>
<evidence type="ECO:0000256" key="2">
    <source>
        <dbReference type="ARBA" id="ARBA00022448"/>
    </source>
</evidence>
<sequence>MGAGDEPAAEHAQPRLTRPACLSTSSVSEHLQRDRSDRRRFERTSVSTPAVHTPAQGTGATSGPRASRRPSPRLSLHSPPALRRIPPGVWFVAPFIVLYLVFLLTPIALGLVTSFFNTSLAGGTGDFVGLGNYRELLADDAVASSAANTLRFTLYSTPLLIVVALVMALLTHRNMPARWLFRLAYFMPFLVPVTVVTMIWTWLLGTDFGLINGMLDGIGLGPVNWLGEPAAAMTSVVMVTVWWTVGFNYLLYLAALQGIPEELYEASSIDGANAWQQLFRITLPLLRRTTGLILVLQLIASLKVFDQIYLLTSGGPNFSTRPILEYIYDVGFTGLRIGYSSAISYAFFLVILVIALIQLRLFSRKEGSA</sequence>
<feature type="compositionally biased region" description="Polar residues" evidence="8">
    <location>
        <begin position="44"/>
        <end position="61"/>
    </location>
</feature>
<comment type="caution">
    <text evidence="10">The sequence shown here is derived from an EMBL/GenBank/DDBJ whole genome shotgun (WGS) entry which is preliminary data.</text>
</comment>
<keyword evidence="4 7" id="KW-0812">Transmembrane</keyword>
<keyword evidence="11" id="KW-1185">Reference proteome</keyword>
<evidence type="ECO:0000256" key="8">
    <source>
        <dbReference type="SAM" id="MobiDB-lite"/>
    </source>
</evidence>
<evidence type="ECO:0000256" key="5">
    <source>
        <dbReference type="ARBA" id="ARBA00022989"/>
    </source>
</evidence>
<dbReference type="GO" id="GO:0055085">
    <property type="term" value="P:transmembrane transport"/>
    <property type="evidence" value="ECO:0007669"/>
    <property type="project" value="InterPro"/>
</dbReference>
<feature type="transmembrane region" description="Helical" evidence="7">
    <location>
        <begin position="183"/>
        <end position="203"/>
    </location>
</feature>
<feature type="transmembrane region" description="Helical" evidence="7">
    <location>
        <begin position="342"/>
        <end position="362"/>
    </location>
</feature>
<evidence type="ECO:0000313" key="10">
    <source>
        <dbReference type="EMBL" id="NEE04633.1"/>
    </source>
</evidence>
<gene>
    <name evidence="10" type="ORF">G1H10_31165</name>
</gene>
<dbReference type="AlphaFoldDB" id="A0A6L9SHM1"/>
<evidence type="ECO:0000256" key="3">
    <source>
        <dbReference type="ARBA" id="ARBA00022475"/>
    </source>
</evidence>
<comment type="subcellular location">
    <subcellularLocation>
        <location evidence="1 7">Cell membrane</location>
        <topology evidence="1 7">Multi-pass membrane protein</topology>
    </subcellularLocation>
</comment>
<feature type="transmembrane region" description="Helical" evidence="7">
    <location>
        <begin position="230"/>
        <end position="251"/>
    </location>
</feature>
<dbReference type="PANTHER" id="PTHR30193:SF41">
    <property type="entry name" value="DIACETYLCHITOBIOSE UPTAKE SYSTEM PERMEASE PROTEIN NGCF"/>
    <property type="match status" value="1"/>
</dbReference>
<dbReference type="PROSITE" id="PS50928">
    <property type="entry name" value="ABC_TM1"/>
    <property type="match status" value="1"/>
</dbReference>
<organism evidence="10 11">
    <name type="scientific">Phytoactinopolyspora halotolerans</name>
    <dbReference type="NCBI Taxonomy" id="1981512"/>
    <lineage>
        <taxon>Bacteria</taxon>
        <taxon>Bacillati</taxon>
        <taxon>Actinomycetota</taxon>
        <taxon>Actinomycetes</taxon>
        <taxon>Jiangellales</taxon>
        <taxon>Jiangellaceae</taxon>
        <taxon>Phytoactinopolyspora</taxon>
    </lineage>
</organism>
<feature type="transmembrane region" description="Helical" evidence="7">
    <location>
        <begin position="89"/>
        <end position="116"/>
    </location>
</feature>
<evidence type="ECO:0000256" key="1">
    <source>
        <dbReference type="ARBA" id="ARBA00004651"/>
    </source>
</evidence>
<keyword evidence="5 7" id="KW-1133">Transmembrane helix</keyword>
<keyword evidence="3" id="KW-1003">Cell membrane</keyword>
<dbReference type="InterPro" id="IPR000515">
    <property type="entry name" value="MetI-like"/>
</dbReference>
<proteinExistence type="inferred from homology"/>
<evidence type="ECO:0000313" key="11">
    <source>
        <dbReference type="Proteomes" id="UP000475214"/>
    </source>
</evidence>
<keyword evidence="6 7" id="KW-0472">Membrane</keyword>
<dbReference type="InterPro" id="IPR051393">
    <property type="entry name" value="ABC_transporter_permease"/>
</dbReference>
<evidence type="ECO:0000256" key="4">
    <source>
        <dbReference type="ARBA" id="ARBA00022692"/>
    </source>
</evidence>
<dbReference type="GO" id="GO:0005886">
    <property type="term" value="C:plasma membrane"/>
    <property type="evidence" value="ECO:0007669"/>
    <property type="project" value="UniProtKB-SubCell"/>
</dbReference>
<dbReference type="InterPro" id="IPR035906">
    <property type="entry name" value="MetI-like_sf"/>
</dbReference>
<evidence type="ECO:0000256" key="6">
    <source>
        <dbReference type="ARBA" id="ARBA00023136"/>
    </source>
</evidence>
<dbReference type="Proteomes" id="UP000475214">
    <property type="component" value="Unassembled WGS sequence"/>
</dbReference>
<dbReference type="SUPFAM" id="SSF161098">
    <property type="entry name" value="MetI-like"/>
    <property type="match status" value="1"/>
</dbReference>
<comment type="similarity">
    <text evidence="7">Belongs to the binding-protein-dependent transport system permease family.</text>
</comment>
<name>A0A6L9SHM1_9ACTN</name>
<evidence type="ECO:0000259" key="9">
    <source>
        <dbReference type="PROSITE" id="PS50928"/>
    </source>
</evidence>
<keyword evidence="2 7" id="KW-0813">Transport</keyword>
<reference evidence="10 11" key="1">
    <citation type="submission" date="2020-02" db="EMBL/GenBank/DDBJ databases">
        <authorList>
            <person name="Li X.-J."/>
            <person name="Han X.-M."/>
        </authorList>
    </citation>
    <scope>NUCLEOTIDE SEQUENCE [LARGE SCALE GENOMIC DNA]</scope>
    <source>
        <strain evidence="10 11">CCTCC AB 2017055</strain>
    </source>
</reference>
<protein>
    <submittedName>
        <fullName evidence="10">Sugar ABC transporter permease</fullName>
    </submittedName>
</protein>
<feature type="domain" description="ABC transmembrane type-1" evidence="9">
    <location>
        <begin position="146"/>
        <end position="358"/>
    </location>
</feature>
<dbReference type="CDD" id="cd06261">
    <property type="entry name" value="TM_PBP2"/>
    <property type="match status" value="1"/>
</dbReference>
<feature type="compositionally biased region" description="Basic and acidic residues" evidence="8">
    <location>
        <begin position="30"/>
        <end position="43"/>
    </location>
</feature>
<evidence type="ECO:0000256" key="7">
    <source>
        <dbReference type="RuleBase" id="RU363032"/>
    </source>
</evidence>
<feature type="transmembrane region" description="Helical" evidence="7">
    <location>
        <begin position="152"/>
        <end position="171"/>
    </location>
</feature>
<accession>A0A6L9SHM1</accession>
<dbReference type="Pfam" id="PF00528">
    <property type="entry name" value="BPD_transp_1"/>
    <property type="match status" value="1"/>
</dbReference>
<feature type="region of interest" description="Disordered" evidence="8">
    <location>
        <begin position="1"/>
        <end position="78"/>
    </location>
</feature>